<name>A0ABZ2N266_9BACI</name>
<gene>
    <name evidence="7" type="ORF">WCV66_25300</name>
</gene>
<sequence length="84" mass="9414">MLIFRGDPRIANNAKVKWGLSCWYKSVTSSCRYAVLKEGNNYYGQATVAGQTYQTAYMLIKDNKGEAIGILYVGAPKTFRGFTF</sequence>
<dbReference type="InterPro" id="IPR029151">
    <property type="entry name" value="Sensor-like_sf"/>
</dbReference>
<evidence type="ECO:0000256" key="1">
    <source>
        <dbReference type="ARBA" id="ARBA00004651"/>
    </source>
</evidence>
<keyword evidence="2" id="KW-1003">Cell membrane</keyword>
<accession>A0ABZ2N266</accession>
<organism evidence="7 8">
    <name type="scientific">Metabacillus rhizosphaerae</name>
    <dbReference type="NCBI Taxonomy" id="3117747"/>
    <lineage>
        <taxon>Bacteria</taxon>
        <taxon>Bacillati</taxon>
        <taxon>Bacillota</taxon>
        <taxon>Bacilli</taxon>
        <taxon>Bacillales</taxon>
        <taxon>Bacillaceae</taxon>
        <taxon>Metabacillus</taxon>
    </lineage>
</organism>
<evidence type="ECO:0000259" key="6">
    <source>
        <dbReference type="Pfam" id="PF17202"/>
    </source>
</evidence>
<evidence type="ECO:0000256" key="4">
    <source>
        <dbReference type="ARBA" id="ARBA00022989"/>
    </source>
</evidence>
<evidence type="ECO:0000256" key="2">
    <source>
        <dbReference type="ARBA" id="ARBA00022475"/>
    </source>
</evidence>
<dbReference type="Proteomes" id="UP001368328">
    <property type="component" value="Chromosome"/>
</dbReference>
<keyword evidence="3" id="KW-0812">Transmembrane</keyword>
<dbReference type="InterPro" id="IPR033463">
    <property type="entry name" value="sCache_3"/>
</dbReference>
<dbReference type="EMBL" id="CP147403">
    <property type="protein sequence ID" value="WXB91455.1"/>
    <property type="molecule type" value="Genomic_DNA"/>
</dbReference>
<evidence type="ECO:0000256" key="5">
    <source>
        <dbReference type="ARBA" id="ARBA00023136"/>
    </source>
</evidence>
<reference evidence="7 8" key="1">
    <citation type="submission" date="2024-02" db="EMBL/GenBank/DDBJ databases">
        <title>Seven novel Bacillus-like species.</title>
        <authorList>
            <person name="Liu G."/>
        </authorList>
    </citation>
    <scope>NUCLEOTIDE SEQUENCE [LARGE SCALE GENOMIC DNA]</scope>
    <source>
        <strain evidence="7 8">FJAT-53654</strain>
    </source>
</reference>
<protein>
    <submittedName>
        <fullName evidence="7">Cache domain-containing protein</fullName>
    </submittedName>
</protein>
<dbReference type="Pfam" id="PF17202">
    <property type="entry name" value="sCache_3_3"/>
    <property type="match status" value="1"/>
</dbReference>
<keyword evidence="8" id="KW-1185">Reference proteome</keyword>
<comment type="subcellular location">
    <subcellularLocation>
        <location evidence="1">Cell membrane</location>
        <topology evidence="1">Multi-pass membrane protein</topology>
    </subcellularLocation>
</comment>
<feature type="domain" description="Single cache" evidence="6">
    <location>
        <begin position="3"/>
        <end position="78"/>
    </location>
</feature>
<evidence type="ECO:0000313" key="7">
    <source>
        <dbReference type="EMBL" id="WXB91455.1"/>
    </source>
</evidence>
<evidence type="ECO:0000313" key="8">
    <source>
        <dbReference type="Proteomes" id="UP001368328"/>
    </source>
</evidence>
<dbReference type="SUPFAM" id="SSF103190">
    <property type="entry name" value="Sensory domain-like"/>
    <property type="match status" value="1"/>
</dbReference>
<keyword evidence="4" id="KW-1133">Transmembrane helix</keyword>
<evidence type="ECO:0000256" key="3">
    <source>
        <dbReference type="ARBA" id="ARBA00022692"/>
    </source>
</evidence>
<keyword evidence="5" id="KW-0472">Membrane</keyword>
<proteinExistence type="predicted"/>